<feature type="region of interest" description="Disordered" evidence="7">
    <location>
        <begin position="43"/>
        <end position="88"/>
    </location>
</feature>
<evidence type="ECO:0000256" key="8">
    <source>
        <dbReference type="SAM" id="Phobius"/>
    </source>
</evidence>
<evidence type="ECO:0000256" key="7">
    <source>
        <dbReference type="SAM" id="MobiDB-lite"/>
    </source>
</evidence>
<feature type="domain" description="Gram-positive cocci surface proteins LPxTG" evidence="9">
    <location>
        <begin position="1498"/>
        <end position="1535"/>
    </location>
</feature>
<evidence type="ECO:0000313" key="11">
    <source>
        <dbReference type="Proteomes" id="UP000249204"/>
    </source>
</evidence>
<gene>
    <name evidence="10" type="ORF">DN757_00860</name>
</gene>
<dbReference type="Pfam" id="PF00746">
    <property type="entry name" value="Gram_pos_anchor"/>
    <property type="match status" value="1"/>
</dbReference>
<reference evidence="10 11" key="1">
    <citation type="submission" date="2018-06" db="EMBL/GenBank/DDBJ databases">
        <title>Isolation of heavy metals resistant Paenibacillus silvae NC2 from Gold-Copper mine in ZiJin, China.</title>
        <authorList>
            <person name="Xu J."/>
            <person name="Mazhar H.S."/>
            <person name="Rensing C."/>
        </authorList>
    </citation>
    <scope>NUCLEOTIDE SEQUENCE [LARGE SCALE GENOMIC DNA]</scope>
    <source>
        <strain evidence="10 11">NC2</strain>
    </source>
</reference>
<dbReference type="PANTHER" id="PTHR36108:SF13">
    <property type="entry name" value="COLOSSIN-B-RELATED"/>
    <property type="match status" value="1"/>
</dbReference>
<dbReference type="InterPro" id="IPR041033">
    <property type="entry name" value="SpaA_PFL_dom_1"/>
</dbReference>
<evidence type="ECO:0000256" key="1">
    <source>
        <dbReference type="ARBA" id="ARBA00004168"/>
    </source>
</evidence>
<evidence type="ECO:0000256" key="3">
    <source>
        <dbReference type="ARBA" id="ARBA00022512"/>
    </source>
</evidence>
<evidence type="ECO:0000256" key="5">
    <source>
        <dbReference type="ARBA" id="ARBA00022729"/>
    </source>
</evidence>
<dbReference type="SUPFAM" id="SSF49478">
    <property type="entry name" value="Cna protein B-type domain"/>
    <property type="match status" value="1"/>
</dbReference>
<feature type="compositionally biased region" description="Low complexity" evidence="7">
    <location>
        <begin position="1381"/>
        <end position="1390"/>
    </location>
</feature>
<dbReference type="InterPro" id="IPR013783">
    <property type="entry name" value="Ig-like_fold"/>
</dbReference>
<proteinExistence type="inferred from homology"/>
<evidence type="ECO:0000259" key="9">
    <source>
        <dbReference type="PROSITE" id="PS50847"/>
    </source>
</evidence>
<organism evidence="10 11">
    <name type="scientific">Paenibacillus silvae</name>
    <dbReference type="NCBI Taxonomy" id="1325358"/>
    <lineage>
        <taxon>Bacteria</taxon>
        <taxon>Bacillati</taxon>
        <taxon>Bacillota</taxon>
        <taxon>Bacilli</taxon>
        <taxon>Bacillales</taxon>
        <taxon>Paenibacillaceae</taxon>
        <taxon>Paenibacillus</taxon>
    </lineage>
</organism>
<keyword evidence="8" id="KW-1133">Transmembrane helix</keyword>
<keyword evidence="4" id="KW-0964">Secreted</keyword>
<dbReference type="EMBL" id="QKWW01000003">
    <property type="protein sequence ID" value="PZT57616.1"/>
    <property type="molecule type" value="Genomic_DNA"/>
</dbReference>
<dbReference type="InterPro" id="IPR019931">
    <property type="entry name" value="LPXTG_anchor"/>
</dbReference>
<dbReference type="NCBIfam" id="TIGR01167">
    <property type="entry name" value="LPXTG_anchor"/>
    <property type="match status" value="1"/>
</dbReference>
<dbReference type="GO" id="GO:0005518">
    <property type="term" value="F:collagen binding"/>
    <property type="evidence" value="ECO:0007669"/>
    <property type="project" value="InterPro"/>
</dbReference>
<keyword evidence="8" id="KW-0472">Membrane</keyword>
<sequence length="1535" mass="166235">MSEEDTCNMRRRVSIMLIALLLVTQLLQGMVLTSTVYAQDDTNHMSVGTMDDPSSPSAQEESTLPEDQGDQGAAGNEKTSPGIGDTEHIATPEEAEPADIAPLAATAAASEIQENLITSVQMYNQKPEEGSNGQIEVRGDKIEDIRPRISDEVAVVFTWGFGDDAHAYGDGSTFTFRLPDKFIIGSQLKGGLDGGVGEYVVNPDGTIVFTFNEMLEHAQLEGNFYVWLRFDESKMEDGLKQKIDFSGAGQGAIDVNFANTAKDELQKSGKANKNNFNSDQIAWTVDFNQGEKSMTNVVLEDTLPPGLSLQGDIEIRELQVQLNGSVKEGPVVDRAAQFPVNLGDIDKAYRITYTTSVQAPTSAPYTGVVYANEVTLTADQNEYNESDVGRVTVSFNEPLNKSGQESAYDPVTQTITWKVQYNYNQQAITQANAWLEDRFDTAKQRLVTGSLNVYEVEIQSDGRPGAKTLVVPSDYTVNGVGTGFEEGFKLQFNSDINKAYEIEYKTQAIQRVYENETIVNTVNTQDGTTKEGRKNIEEVILAKSVKSENFNAKEIEWQIVLNRDQKEMTDIVITDDYSGRHMKLVPGSLQISGDQKDQFELAPAVADPADVNFEKGFRIHLKPGGIIDKQHVITYKTSFDPTSGMPTNNEYRNTATLNWKEADIAQAAIAKSAVVRPQSYTIENGNKRGDYSARDKAMIWTIDVNYNLFDIQEAILKDAYTGNQSFVDGSLKVYELELKGANNVTSVGDEVTISSAQFQLDPDGKGFTLNLGDIGKKAYRVVYQTSLDGEFAVEGSYSNHAVLTDGEGGPVRFNKTAAVTPAHGGVYVSKTGRQEGTSDLASWVVNVNPSQSFVTAGSQLTDTLSSNQILLVDSLKLYEVQLPANNSGNVSVKAGLVDPSEYDLLVNGNTFTFTFKNDINTAYLLEYQSYINADDGERIENKVEFAGHSFSVVGEGNQSGIRVSLAGAGGGASTGLGKVKVHKIDDTGQPLEGVIFAIYNASGTILLETLEPTDENGMAESSRNYRLHLTNGIPYRLKELAAPAGYLPDPNFASASGQTILFKDAEAAFEIINEQIRQGFELTKRDAADSTKVLEGAVFELYHIQGSTREKLDELTTGVSGRIAKGDLEAGTYELVEIQAPDFYMVDSTPIPFTITANQTQIVTLTKTNQLGTGGKLTLTKVNAKDQSPLSGIEFELRDSANSVVDTGVTNQQGIIEFSNLTYGVYTLVETKAEGFVIENPETKVSITQPDTQITIENKENDRSVKLVKYNASRTQHLQGAIFELRAQSAVMGPDGEWLFNVVAGIDPAALTTDLHGELHVQQLEPNTYQLVEVKAPSGYQLDQTPVTFEITNQQTEAVVVEKINQAIPVSGGPSEPYNPGTPSTGGTPQPTTPNHPDPDKPGTPAQETPGISVPGTIVTTPSVPSEENGGTDKPGNPSEESPSPSAPEAVDGELTGPQVTEGEDTGEQGVLTPSAGEESESEGSSGNSGLTSAQGMLPKTGEESSMAYTVSGLMLIAIGSASYLYFRRRDQFPR</sequence>
<dbReference type="SUPFAM" id="SSF49401">
    <property type="entry name" value="Bacterial adhesins"/>
    <property type="match status" value="6"/>
</dbReference>
<dbReference type="PROSITE" id="PS50847">
    <property type="entry name" value="GRAM_POS_ANCHORING"/>
    <property type="match status" value="1"/>
</dbReference>
<keyword evidence="8" id="KW-0812">Transmembrane</keyword>
<evidence type="ECO:0000256" key="6">
    <source>
        <dbReference type="ARBA" id="ARBA00023088"/>
    </source>
</evidence>
<name>A0A2W6PHG2_9BACL</name>
<evidence type="ECO:0000256" key="4">
    <source>
        <dbReference type="ARBA" id="ARBA00022525"/>
    </source>
</evidence>
<feature type="region of interest" description="Disordered" evidence="7">
    <location>
        <begin position="1368"/>
        <end position="1501"/>
    </location>
</feature>
<feature type="transmembrane region" description="Helical" evidence="8">
    <location>
        <begin position="1507"/>
        <end position="1527"/>
    </location>
</feature>
<comment type="similarity">
    <text evidence="2">Belongs to the serine-aspartate repeat-containing protein (SDr) family.</text>
</comment>
<dbReference type="InterPro" id="IPR008966">
    <property type="entry name" value="Adhesion_dom_sf"/>
</dbReference>
<keyword evidence="3" id="KW-0134">Cell wall</keyword>
<comment type="subcellular location">
    <subcellularLocation>
        <location evidence="1">Secreted</location>
        <location evidence="1">Cell wall</location>
        <topology evidence="1">Peptidoglycan-anchor</topology>
    </subcellularLocation>
</comment>
<accession>A0A2W6PHG2</accession>
<dbReference type="InterPro" id="IPR011252">
    <property type="entry name" value="Fibrogen-bd_dom1"/>
</dbReference>
<dbReference type="Pfam" id="PF05737">
    <property type="entry name" value="Collagen_bind"/>
    <property type="match status" value="5"/>
</dbReference>
<dbReference type="Gene3D" id="2.60.40.740">
    <property type="match status" value="5"/>
</dbReference>
<feature type="compositionally biased region" description="Polar residues" evidence="7">
    <location>
        <begin position="52"/>
        <end position="62"/>
    </location>
</feature>
<evidence type="ECO:0000313" key="10">
    <source>
        <dbReference type="EMBL" id="PZT57616.1"/>
    </source>
</evidence>
<dbReference type="GO" id="GO:0007155">
    <property type="term" value="P:cell adhesion"/>
    <property type="evidence" value="ECO:0007669"/>
    <property type="project" value="InterPro"/>
</dbReference>
<feature type="compositionally biased region" description="Low complexity" evidence="7">
    <location>
        <begin position="1438"/>
        <end position="1450"/>
    </location>
</feature>
<dbReference type="Proteomes" id="UP000249204">
    <property type="component" value="Unassembled WGS sequence"/>
</dbReference>
<keyword evidence="6" id="KW-0572">Peptidoglycan-anchor</keyword>
<comment type="caution">
    <text evidence="10">The sequence shown here is derived from an EMBL/GenBank/DDBJ whole genome shotgun (WGS) entry which is preliminary data.</text>
</comment>
<dbReference type="Gene3D" id="2.60.40.10">
    <property type="entry name" value="Immunoglobulins"/>
    <property type="match status" value="4"/>
</dbReference>
<keyword evidence="5" id="KW-0732">Signal</keyword>
<protein>
    <recommendedName>
        <fullName evidence="9">Gram-positive cocci surface proteins LPxTG domain-containing protein</fullName>
    </recommendedName>
</protein>
<evidence type="ECO:0000256" key="2">
    <source>
        <dbReference type="ARBA" id="ARBA00007257"/>
    </source>
</evidence>
<dbReference type="Pfam" id="PF17802">
    <property type="entry name" value="SpaA"/>
    <property type="match status" value="4"/>
</dbReference>
<dbReference type="Gene3D" id="2.60.40.1280">
    <property type="match status" value="1"/>
</dbReference>
<dbReference type="PANTHER" id="PTHR36108">
    <property type="entry name" value="COLOSSIN-B-RELATED"/>
    <property type="match status" value="1"/>
</dbReference>
<dbReference type="InterPro" id="IPR008456">
    <property type="entry name" value="Collagen-bd_dom"/>
</dbReference>